<sequence length="89" mass="10414">MRRAVPSSERHNIHRPSTDDVLPRLSSLYQLQARVSALKRRLQQTQQSDCQCRRKKDPYKIQYLASQSLPSNAASSLMPQRQYLTWLTE</sequence>
<dbReference type="AlphaFoldDB" id="A0A5B7ETP8"/>
<evidence type="ECO:0000313" key="2">
    <source>
        <dbReference type="Proteomes" id="UP000324222"/>
    </source>
</evidence>
<keyword evidence="2" id="KW-1185">Reference proteome</keyword>
<evidence type="ECO:0000313" key="1">
    <source>
        <dbReference type="EMBL" id="MPC36459.1"/>
    </source>
</evidence>
<reference evidence="1 2" key="1">
    <citation type="submission" date="2019-05" db="EMBL/GenBank/DDBJ databases">
        <title>Another draft genome of Portunus trituberculatus and its Hox gene families provides insights of decapod evolution.</title>
        <authorList>
            <person name="Jeong J.-H."/>
            <person name="Song I."/>
            <person name="Kim S."/>
            <person name="Choi T."/>
            <person name="Kim D."/>
            <person name="Ryu S."/>
            <person name="Kim W."/>
        </authorList>
    </citation>
    <scope>NUCLEOTIDE SEQUENCE [LARGE SCALE GENOMIC DNA]</scope>
    <source>
        <tissue evidence="1">Muscle</tissue>
    </source>
</reference>
<protein>
    <submittedName>
        <fullName evidence="1">Uncharacterized protein</fullName>
    </submittedName>
</protein>
<name>A0A5B7ETP8_PORTR</name>
<organism evidence="1 2">
    <name type="scientific">Portunus trituberculatus</name>
    <name type="common">Swimming crab</name>
    <name type="synonym">Neptunus trituberculatus</name>
    <dbReference type="NCBI Taxonomy" id="210409"/>
    <lineage>
        <taxon>Eukaryota</taxon>
        <taxon>Metazoa</taxon>
        <taxon>Ecdysozoa</taxon>
        <taxon>Arthropoda</taxon>
        <taxon>Crustacea</taxon>
        <taxon>Multicrustacea</taxon>
        <taxon>Malacostraca</taxon>
        <taxon>Eumalacostraca</taxon>
        <taxon>Eucarida</taxon>
        <taxon>Decapoda</taxon>
        <taxon>Pleocyemata</taxon>
        <taxon>Brachyura</taxon>
        <taxon>Eubrachyura</taxon>
        <taxon>Portunoidea</taxon>
        <taxon>Portunidae</taxon>
        <taxon>Portuninae</taxon>
        <taxon>Portunus</taxon>
    </lineage>
</organism>
<accession>A0A5B7ETP8</accession>
<proteinExistence type="predicted"/>
<comment type="caution">
    <text evidence="1">The sequence shown here is derived from an EMBL/GenBank/DDBJ whole genome shotgun (WGS) entry which is preliminary data.</text>
</comment>
<dbReference type="Proteomes" id="UP000324222">
    <property type="component" value="Unassembled WGS sequence"/>
</dbReference>
<dbReference type="EMBL" id="VSRR010003524">
    <property type="protein sequence ID" value="MPC36459.1"/>
    <property type="molecule type" value="Genomic_DNA"/>
</dbReference>
<gene>
    <name evidence="1" type="ORF">E2C01_029918</name>
</gene>